<reference evidence="1 2" key="1">
    <citation type="submission" date="2013-12" db="EMBL/GenBank/DDBJ databases">
        <title>A Varibaculum cambriense genome reconstructed from a premature infant gut community with otherwise low bacterial novelty that shifts toward anaerobic metabolism during the third week of life.</title>
        <authorList>
            <person name="Brown C.T."/>
            <person name="Sharon I."/>
            <person name="Thomas B.C."/>
            <person name="Castelle C.J."/>
            <person name="Morowitz M.J."/>
            <person name="Banfield J.F."/>
        </authorList>
    </citation>
    <scope>NUCLEOTIDE SEQUENCE [LARGE SCALE GENOMIC DNA]</scope>
    <source>
        <strain evidence="2">DORA_12</strain>
    </source>
</reference>
<dbReference type="Proteomes" id="UP000018852">
    <property type="component" value="Unassembled WGS sequence"/>
</dbReference>
<feature type="non-terminal residue" evidence="1">
    <location>
        <position position="23"/>
    </location>
</feature>
<evidence type="ECO:0000313" key="2">
    <source>
        <dbReference type="Proteomes" id="UP000018852"/>
    </source>
</evidence>
<evidence type="ECO:0000313" key="1">
    <source>
        <dbReference type="EMBL" id="ETJ03756.1"/>
    </source>
</evidence>
<dbReference type="AlphaFoldDB" id="W1VDF7"/>
<name>W1VDF7_9ACTO</name>
<accession>W1VDF7</accession>
<dbReference type="EMBL" id="AZLV01000795">
    <property type="protein sequence ID" value="ETJ03756.1"/>
    <property type="molecule type" value="Genomic_DNA"/>
</dbReference>
<protein>
    <submittedName>
        <fullName evidence="1">Uncharacterized protein</fullName>
    </submittedName>
</protein>
<proteinExistence type="predicted"/>
<sequence length="23" mass="2490">MPDTLLTQVAGLRACLDAVELPY</sequence>
<comment type="caution">
    <text evidence="1">The sequence shown here is derived from an EMBL/GenBank/DDBJ whole genome shotgun (WGS) entry which is preliminary data.</text>
</comment>
<gene>
    <name evidence="1" type="ORF">Q605_AUC00795G0001</name>
</gene>
<organism evidence="1 2">
    <name type="scientific">Actinomyces urogenitalis DORA_12</name>
    <dbReference type="NCBI Taxonomy" id="1403939"/>
    <lineage>
        <taxon>Bacteria</taxon>
        <taxon>Bacillati</taxon>
        <taxon>Actinomycetota</taxon>
        <taxon>Actinomycetes</taxon>
        <taxon>Actinomycetales</taxon>
        <taxon>Actinomycetaceae</taxon>
        <taxon>Actinomyces</taxon>
    </lineage>
</organism>